<feature type="non-terminal residue" evidence="4">
    <location>
        <position position="1"/>
    </location>
</feature>
<proteinExistence type="predicted"/>
<dbReference type="Pfam" id="PF23752">
    <property type="entry name" value="Beta-prop_WDR11_2nd"/>
    <property type="match status" value="1"/>
</dbReference>
<feature type="domain" description="WDR11 second beta-propeller" evidence="2">
    <location>
        <begin position="94"/>
        <end position="416"/>
    </location>
</feature>
<dbReference type="PANTHER" id="PTHR14593">
    <property type="entry name" value="WD REPEAT-CONTAINING PROTEIN 11"/>
    <property type="match status" value="1"/>
</dbReference>
<organism evidence="4 5">
    <name type="scientific">Dreissena polymorpha</name>
    <name type="common">Zebra mussel</name>
    <name type="synonym">Mytilus polymorpha</name>
    <dbReference type="NCBI Taxonomy" id="45954"/>
    <lineage>
        <taxon>Eukaryota</taxon>
        <taxon>Metazoa</taxon>
        <taxon>Spiralia</taxon>
        <taxon>Lophotrochozoa</taxon>
        <taxon>Mollusca</taxon>
        <taxon>Bivalvia</taxon>
        <taxon>Autobranchia</taxon>
        <taxon>Heteroconchia</taxon>
        <taxon>Euheterodonta</taxon>
        <taxon>Imparidentia</taxon>
        <taxon>Neoheterodontei</taxon>
        <taxon>Myida</taxon>
        <taxon>Dreissenoidea</taxon>
        <taxon>Dreissenidae</taxon>
        <taxon>Dreissena</taxon>
    </lineage>
</organism>
<evidence type="ECO:0000313" key="5">
    <source>
        <dbReference type="Proteomes" id="UP000828390"/>
    </source>
</evidence>
<dbReference type="Pfam" id="PF23753">
    <property type="entry name" value="TPR_WDR11"/>
    <property type="match status" value="1"/>
</dbReference>
<gene>
    <name evidence="4" type="ORF">DPMN_168822</name>
</gene>
<keyword evidence="5" id="KW-1185">Reference proteome</keyword>
<dbReference type="AlphaFoldDB" id="A0A9D4F2K3"/>
<dbReference type="PANTHER" id="PTHR14593:SF5">
    <property type="entry name" value="WD REPEAT-CONTAINING PROTEIN 11"/>
    <property type="match status" value="1"/>
</dbReference>
<accession>A0A9D4F2K3</accession>
<evidence type="ECO:0000313" key="4">
    <source>
        <dbReference type="EMBL" id="KAH3790617.1"/>
    </source>
</evidence>
<reference evidence="4" key="2">
    <citation type="submission" date="2020-11" db="EMBL/GenBank/DDBJ databases">
        <authorList>
            <person name="McCartney M.A."/>
            <person name="Auch B."/>
            <person name="Kono T."/>
            <person name="Mallez S."/>
            <person name="Becker A."/>
            <person name="Gohl D.M."/>
            <person name="Silverstein K.A.T."/>
            <person name="Koren S."/>
            <person name="Bechman K.B."/>
            <person name="Herman A."/>
            <person name="Abrahante J.E."/>
            <person name="Garbe J."/>
        </authorList>
    </citation>
    <scope>NUCLEOTIDE SEQUENCE</scope>
    <source>
        <strain evidence="4">Duluth1</strain>
        <tissue evidence="4">Whole animal</tissue>
    </source>
</reference>
<dbReference type="InterPro" id="IPR039694">
    <property type="entry name" value="WDR11"/>
</dbReference>
<dbReference type="GO" id="GO:0005737">
    <property type="term" value="C:cytoplasm"/>
    <property type="evidence" value="ECO:0007669"/>
    <property type="project" value="TreeGrafter"/>
</dbReference>
<dbReference type="SUPFAM" id="SSF50978">
    <property type="entry name" value="WD40 repeat-like"/>
    <property type="match status" value="1"/>
</dbReference>
<sequence length="861" mass="96142">SDSKSSKSPLYTPGDDMILTNQTLCNKVIPYPRQALCDLIGQSSLISVDHETAMKGHGVVLKFLMTGLLQGLLSPITVIRMCPPLTTKNWNIYKPLLAVGSQHGSVQVVNMSSGQVEKEYSVHTSTVRGIEWASLASFMSFSYPKPGASGHVKNEIFLIDTVSGKATAVRTQRDQEPHIEMLRVSHLRQYFTLAFKEKPLELWDLKTLTILREMSSKLPLPTAMEWSPSHNLKALRKKLQQQSTQEPGVGLSGLSTGDTGAENSDSISVTSSDNAVSDPKTLGKISVKEHFVFTDSDGILYHFLVEGNSFTDASKIPPESGMGTITWLAWKGDFIVFADADGQICLWDLKAKQARNNSTHRGWIKKIRFAPGRGNYKFLLLYNEGADVWDINEGKPELLSSIKSPKEIPKIVDAEWVGSDRPLFATVDGSLHMMDLTLKKASFSIEELELAEDLTSPYLMSSKPMFLMKHLLQHQKWANMYTLSLSGLRDEDADVMAAVNKNLSLIDPDLTEYLKNCRFGTAERCLLTARLYGDESEVRFWTVALYYMRSGRAQPITKSSSCVFAKQDGGDVFLDPDNSKSYDLGDLEGQGLGSSSWTQHKDQPLERCFDFLCDNQSYKRYQLDRVALHDSKRVSVLHTRKCAESYIMLGQTDRAVQLLLETEPDSEGYYVDCLRSCLVASVRSSGASQSTIKLVATNLIAGGKLIEGVQLLCLIDKGLDGCRYLQTYGAWEMAVWLAKCTLEYTECCEVMKRWVDHLSNTHTNQKSTAVLVLLSLGYFHKVIEMLYGMRQFNRAACFIEAATEFGLLEKNEENSSLIEAVFLEYARQLSNLGHKQSAVYYCGLAGKKGEQLCQEIEILYA</sequence>
<evidence type="ECO:0000256" key="1">
    <source>
        <dbReference type="SAM" id="MobiDB-lite"/>
    </source>
</evidence>
<reference evidence="4" key="1">
    <citation type="journal article" date="2019" name="bioRxiv">
        <title>The Genome of the Zebra Mussel, Dreissena polymorpha: A Resource for Invasive Species Research.</title>
        <authorList>
            <person name="McCartney M.A."/>
            <person name="Auch B."/>
            <person name="Kono T."/>
            <person name="Mallez S."/>
            <person name="Zhang Y."/>
            <person name="Obille A."/>
            <person name="Becker A."/>
            <person name="Abrahante J.E."/>
            <person name="Garbe J."/>
            <person name="Badalamenti J.P."/>
            <person name="Herman A."/>
            <person name="Mangelson H."/>
            <person name="Liachko I."/>
            <person name="Sullivan S."/>
            <person name="Sone E.D."/>
            <person name="Koren S."/>
            <person name="Silverstein K.A.T."/>
            <person name="Beckman K.B."/>
            <person name="Gohl D.M."/>
        </authorList>
    </citation>
    <scope>NUCLEOTIDE SEQUENCE</scope>
    <source>
        <strain evidence="4">Duluth1</strain>
        <tissue evidence="4">Whole animal</tissue>
    </source>
</reference>
<name>A0A9D4F2K3_DREPO</name>
<dbReference type="EMBL" id="JAIWYP010000008">
    <property type="protein sequence ID" value="KAH3790617.1"/>
    <property type="molecule type" value="Genomic_DNA"/>
</dbReference>
<dbReference type="InterPro" id="IPR057854">
    <property type="entry name" value="TPR_WDR11"/>
</dbReference>
<evidence type="ECO:0008006" key="6">
    <source>
        <dbReference type="Google" id="ProtNLM"/>
    </source>
</evidence>
<evidence type="ECO:0000259" key="2">
    <source>
        <dbReference type="Pfam" id="PF23752"/>
    </source>
</evidence>
<dbReference type="InterPro" id="IPR015943">
    <property type="entry name" value="WD40/YVTN_repeat-like_dom_sf"/>
</dbReference>
<dbReference type="InterPro" id="IPR036322">
    <property type="entry name" value="WD40_repeat_dom_sf"/>
</dbReference>
<comment type="caution">
    <text evidence="4">The sequence shown here is derived from an EMBL/GenBank/DDBJ whole genome shotgun (WGS) entry which is preliminary data.</text>
</comment>
<feature type="domain" description="WDR11 TPR" evidence="3">
    <location>
        <begin position="504"/>
        <end position="807"/>
    </location>
</feature>
<feature type="region of interest" description="Disordered" evidence="1">
    <location>
        <begin position="235"/>
        <end position="273"/>
    </location>
</feature>
<feature type="compositionally biased region" description="Polar residues" evidence="1">
    <location>
        <begin position="253"/>
        <end position="273"/>
    </location>
</feature>
<dbReference type="Gene3D" id="2.130.10.10">
    <property type="entry name" value="YVTN repeat-like/Quinoprotein amine dehydrogenase"/>
    <property type="match status" value="2"/>
</dbReference>
<dbReference type="Proteomes" id="UP000828390">
    <property type="component" value="Unassembled WGS sequence"/>
</dbReference>
<protein>
    <recommendedName>
        <fullName evidence="6">WD repeat-containing protein 11</fullName>
    </recommendedName>
</protein>
<evidence type="ECO:0000259" key="3">
    <source>
        <dbReference type="Pfam" id="PF23753"/>
    </source>
</evidence>
<dbReference type="InterPro" id="IPR057853">
    <property type="entry name" value="Beta-prop_WDR11_2nd"/>
</dbReference>